<evidence type="ECO:0000259" key="1">
    <source>
        <dbReference type="Pfam" id="PF08239"/>
    </source>
</evidence>
<feature type="domain" description="SH3b" evidence="1">
    <location>
        <begin position="222"/>
        <end position="278"/>
    </location>
</feature>
<proteinExistence type="predicted"/>
<organism evidence="2">
    <name type="scientific">Bradyrhizobium barranii subsp. barranii</name>
    <dbReference type="NCBI Taxonomy" id="2823807"/>
    <lineage>
        <taxon>Bacteria</taxon>
        <taxon>Pseudomonadati</taxon>
        <taxon>Pseudomonadota</taxon>
        <taxon>Alphaproteobacteria</taxon>
        <taxon>Hyphomicrobiales</taxon>
        <taxon>Nitrobacteraceae</taxon>
        <taxon>Bradyrhizobium</taxon>
        <taxon>Bradyrhizobium barranii</taxon>
    </lineage>
</organism>
<accession>A0A939S409</accession>
<gene>
    <name evidence="2" type="ORF">J4G43_51070</name>
</gene>
<protein>
    <submittedName>
        <fullName evidence="2">SH3 domain-containing protein</fullName>
    </submittedName>
</protein>
<evidence type="ECO:0000313" key="2">
    <source>
        <dbReference type="EMBL" id="MBO1868837.1"/>
    </source>
</evidence>
<sequence length="302" mass="33336">MGIIILNSFRSAVGALPGRKRPCWAALRRRTLPLERIVALCVGDTIDFRGPGRGRQAFPHNKEELIAKTNGQAMFDIARKALEDMAAFVPGYQGAVANPKKFCHGFGVFQRDLQFFKDDPEYFLERRYESFANSLKHCLGELQRRLRKFGFESRTSLTDLEFAKVAIVYNTGGYNSAKGLKQGTSTAKKYYGERIFDFLELCRTVAAGRALAAGRYVVIARGGLKLRGGPGANFESEKTLPAGTELNVVENDSQEPSWVCVDLEGDGLLDGYVFASFLAPAERHVAGREDVPEPADDMAPVV</sequence>
<comment type="caution">
    <text evidence="2">The sequence shown here is derived from an EMBL/GenBank/DDBJ whole genome shotgun (WGS) entry which is preliminary data.</text>
</comment>
<name>A0A939S409_9BRAD</name>
<dbReference type="InterPro" id="IPR003646">
    <property type="entry name" value="SH3-like_bac-type"/>
</dbReference>
<dbReference type="Gene3D" id="2.30.30.40">
    <property type="entry name" value="SH3 Domains"/>
    <property type="match status" value="1"/>
</dbReference>
<dbReference type="EMBL" id="JAGEMI010000001">
    <property type="protein sequence ID" value="MBO1868837.1"/>
    <property type="molecule type" value="Genomic_DNA"/>
</dbReference>
<reference evidence="2" key="1">
    <citation type="submission" date="2021-03" db="EMBL/GenBank/DDBJ databases">
        <title>Whole Genome Sequence of Bradyrhizobium sp. Strain 144S4.</title>
        <authorList>
            <person name="Bromfield E.S.P."/>
            <person name="Cloutier S."/>
        </authorList>
    </citation>
    <scope>NUCLEOTIDE SEQUENCE [LARGE SCALE GENOMIC DNA]</scope>
    <source>
        <strain evidence="2">144S4</strain>
    </source>
</reference>
<dbReference type="Pfam" id="PF08239">
    <property type="entry name" value="SH3_3"/>
    <property type="match status" value="1"/>
</dbReference>
<dbReference type="AlphaFoldDB" id="A0A939S409"/>